<dbReference type="GO" id="GO:0005886">
    <property type="term" value="C:plasma membrane"/>
    <property type="evidence" value="ECO:0007669"/>
    <property type="project" value="UniProtKB-SubCell"/>
</dbReference>
<dbReference type="AlphaFoldDB" id="A0A653E2J0"/>
<proteinExistence type="predicted"/>
<name>A0A653E2J0_9PSED</name>
<dbReference type="SUPFAM" id="SSF50956">
    <property type="entry name" value="Thermostable phytase (3-phytase)"/>
    <property type="match status" value="1"/>
</dbReference>
<dbReference type="EMBL" id="LR215729">
    <property type="protein sequence ID" value="VEV96010.1"/>
    <property type="molecule type" value="Genomic_DNA"/>
</dbReference>
<reference evidence="4" key="1">
    <citation type="submission" date="2019-02" db="EMBL/GenBank/DDBJ databases">
        <authorList>
            <consortium name="Genoscope - CEA"/>
            <person name="William W."/>
        </authorList>
    </citation>
    <scope>NUCLEOTIDE SEQUENCE [LARGE SCALE GENOMIC DNA]</scope>
    <source>
        <strain evidence="4">YSy11</strain>
    </source>
</reference>
<keyword evidence="3" id="KW-0472">Membrane</keyword>
<protein>
    <submittedName>
        <fullName evidence="4">Uncharacterized protein</fullName>
    </submittedName>
</protein>
<accession>A0A653E2J0</accession>
<gene>
    <name evidence="4" type="ORF">PMYSY11_0963</name>
</gene>
<comment type="subcellular location">
    <subcellularLocation>
        <location evidence="1">Cell membrane</location>
    </subcellularLocation>
</comment>
<organism evidence="4">
    <name type="scientific">Pseudomonas marincola</name>
    <dbReference type="NCBI Taxonomy" id="437900"/>
    <lineage>
        <taxon>Bacteria</taxon>
        <taxon>Pseudomonadati</taxon>
        <taxon>Pseudomonadota</taxon>
        <taxon>Gammaproteobacteria</taxon>
        <taxon>Pseudomonadales</taxon>
        <taxon>Pseudomonadaceae</taxon>
        <taxon>Pseudomonas</taxon>
    </lineage>
</organism>
<dbReference type="Pfam" id="PF06977">
    <property type="entry name" value="SdiA-regulated"/>
    <property type="match status" value="1"/>
</dbReference>
<dbReference type="CDD" id="cd09971">
    <property type="entry name" value="SdiA-regulated"/>
    <property type="match status" value="1"/>
</dbReference>
<keyword evidence="2" id="KW-1003">Cell membrane</keyword>
<sequence>MKSSTSIFSQLKSWCVLHPRKAALAGVCAAALVFTAASVLRVKERIYFNWVDMAQASTRIDNAIWLPDYRVDLQALPVAGVPDDLSGITYDYDQNRLLAITNSGPMQIVAMDKSSNVLASYPLIGFKDTEDITYMGDGLVAVVEERSHSISFLTMPATPGPINRNNAHNVTLGLNQSDTENKGLEGIAYDAVEDRLYAVKERDPRQLFAITGVRESLAGNLQLEVRDLSEWLDRSVYSTDLSAVHVDPVTGHLLLLSDESKALFELNSDGDLVSSRTFLSGLSDVKESVPQAEGVTMDTLGNLYVISEPNLFYSFSKKPVTVAQH</sequence>
<dbReference type="InterPro" id="IPR009722">
    <property type="entry name" value="YjiK/CarP"/>
</dbReference>
<evidence type="ECO:0000256" key="1">
    <source>
        <dbReference type="ARBA" id="ARBA00004236"/>
    </source>
</evidence>
<dbReference type="RefSeq" id="WP_150547709.1">
    <property type="nucleotide sequence ID" value="NZ_LR215729.2"/>
</dbReference>
<evidence type="ECO:0000256" key="3">
    <source>
        <dbReference type="ARBA" id="ARBA00023136"/>
    </source>
</evidence>
<evidence type="ECO:0000313" key="4">
    <source>
        <dbReference type="EMBL" id="VEV96010.1"/>
    </source>
</evidence>
<evidence type="ECO:0000256" key="2">
    <source>
        <dbReference type="ARBA" id="ARBA00022475"/>
    </source>
</evidence>